<sequence>MTKSIDIKEAYIQAGQGHLFKYWDELSEEEQSSFLDQLSKLSNPSKFLSDVSQAIQFSANNSASRKLSPLPASSYTSNLDVDSKTLHQWTEFGYEQLKQNKVGIILMAGGQGTRLGSSAPKGCYDVGLPSHKSLFQIQAERIVRLKQLTESKFGLASGSVTIPLYVMTSGPTRVATETFFSEHGYFGLDKSDVTFFNQGVLPAVSLDGKHLLLDSKNSIVESPDGNGGLYKALADNEIIEDFKKRGIEHIHMYCVDNILVKVGDPEFIVLV</sequence>
<comment type="caution">
    <text evidence="1">The sequence shown here is derived from an EMBL/GenBank/DDBJ whole genome shotgun (WGS) entry which is preliminary data.</text>
</comment>
<evidence type="ECO:0000313" key="1">
    <source>
        <dbReference type="EMBL" id="GME77570.1"/>
    </source>
</evidence>
<gene>
    <name evidence="1" type="ORF">Amon02_000308400</name>
</gene>
<dbReference type="EMBL" id="BSXS01001890">
    <property type="protein sequence ID" value="GME77570.1"/>
    <property type="molecule type" value="Genomic_DNA"/>
</dbReference>
<evidence type="ECO:0000313" key="2">
    <source>
        <dbReference type="Proteomes" id="UP001165064"/>
    </source>
</evidence>
<name>A0ACB5SZR7_AMBMO</name>
<organism evidence="1 2">
    <name type="scientific">Ambrosiozyma monospora</name>
    <name type="common">Yeast</name>
    <name type="synonym">Endomycopsis monosporus</name>
    <dbReference type="NCBI Taxonomy" id="43982"/>
    <lineage>
        <taxon>Eukaryota</taxon>
        <taxon>Fungi</taxon>
        <taxon>Dikarya</taxon>
        <taxon>Ascomycota</taxon>
        <taxon>Saccharomycotina</taxon>
        <taxon>Pichiomycetes</taxon>
        <taxon>Pichiales</taxon>
        <taxon>Pichiaceae</taxon>
        <taxon>Ambrosiozyma</taxon>
    </lineage>
</organism>
<reference evidence="1" key="1">
    <citation type="submission" date="2023-04" db="EMBL/GenBank/DDBJ databases">
        <title>Ambrosiozyma monospora NBRC 10751.</title>
        <authorList>
            <person name="Ichikawa N."/>
            <person name="Sato H."/>
            <person name="Tonouchi N."/>
        </authorList>
    </citation>
    <scope>NUCLEOTIDE SEQUENCE</scope>
    <source>
        <strain evidence="1">NBRC 10751</strain>
    </source>
</reference>
<dbReference type="Proteomes" id="UP001165064">
    <property type="component" value="Unassembled WGS sequence"/>
</dbReference>
<keyword evidence="2" id="KW-1185">Reference proteome</keyword>
<accession>A0ACB5SZR7</accession>
<protein>
    <submittedName>
        <fullName evidence="1">Unnamed protein product</fullName>
    </submittedName>
</protein>
<proteinExistence type="predicted"/>